<dbReference type="RefSeq" id="WP_380596911.1">
    <property type="nucleotide sequence ID" value="NZ_JBHSDU010000003.1"/>
</dbReference>
<dbReference type="InterPro" id="IPR007863">
    <property type="entry name" value="Peptidase_M16_C"/>
</dbReference>
<dbReference type="Gene3D" id="3.30.830.10">
    <property type="entry name" value="Metalloenzyme, LuxS/M16 peptidase-like"/>
    <property type="match status" value="2"/>
</dbReference>
<sequence length="450" mass="49709">MIPRMLLLGLALVAPAGFAQVPGANEVRATTLANGMQIIVWPDRDIPNVALYNWVHVGSRNEAPGITGLAHFFEHMMFNGTSKRAPGEFDQVLEANGARNNAFTSDDVTVYQDWFPRSALETVFELEADRLKNLAFDPKVVESERDVVYSERRLRVDDSHQGRLQEQVQATAFLAHPYGIPTIGWPSDIQSWTIDDLKRFFSTYYAPNNCTLVLVGDVDPDNVIALARKHFEPIPKQEPPRPVKTVEPEQLGERRVSVNADAQTPLVQLAYHGLAGADPRRPALDLLTRVLTDGDASRLHRALVEEQKLAISADSYFSAGFDPGLVWFFLALPAEGDAKQAEAEFTRQIERVIKEGVTKDELARARSQALADFWRGLATIDGKAQALGSFAVLQGGHQKLFDEPRAYESVTQQDIQKLAAELLRSTNRTVGVLRSPPPPEGSLPKTGGAK</sequence>
<dbReference type="InterPro" id="IPR011249">
    <property type="entry name" value="Metalloenz_LuxS/M16"/>
</dbReference>
<dbReference type="SUPFAM" id="SSF63411">
    <property type="entry name" value="LuxS/MPP-like metallohydrolase"/>
    <property type="match status" value="2"/>
</dbReference>
<dbReference type="InterPro" id="IPR050361">
    <property type="entry name" value="MPP/UQCRC_Complex"/>
</dbReference>
<evidence type="ECO:0000256" key="3">
    <source>
        <dbReference type="SAM" id="SignalP"/>
    </source>
</evidence>
<reference evidence="7" key="1">
    <citation type="journal article" date="2019" name="Int. J. Syst. Evol. Microbiol.">
        <title>The Global Catalogue of Microorganisms (GCM) 10K type strain sequencing project: providing services to taxonomists for standard genome sequencing and annotation.</title>
        <authorList>
            <consortium name="The Broad Institute Genomics Platform"/>
            <consortium name="The Broad Institute Genome Sequencing Center for Infectious Disease"/>
            <person name="Wu L."/>
            <person name="Ma J."/>
        </authorList>
    </citation>
    <scope>NUCLEOTIDE SEQUENCE [LARGE SCALE GENOMIC DNA]</scope>
    <source>
        <strain evidence="7">CGMCC 1.10759</strain>
    </source>
</reference>
<gene>
    <name evidence="6" type="ORF">ACFPN2_12385</name>
</gene>
<dbReference type="PANTHER" id="PTHR11851">
    <property type="entry name" value="METALLOPROTEASE"/>
    <property type="match status" value="1"/>
</dbReference>
<accession>A0ABV8SQY3</accession>
<dbReference type="EMBL" id="JBHSDU010000003">
    <property type="protein sequence ID" value="MFC4309881.1"/>
    <property type="molecule type" value="Genomic_DNA"/>
</dbReference>
<dbReference type="Proteomes" id="UP001595904">
    <property type="component" value="Unassembled WGS sequence"/>
</dbReference>
<evidence type="ECO:0000259" key="4">
    <source>
        <dbReference type="Pfam" id="PF00675"/>
    </source>
</evidence>
<dbReference type="Pfam" id="PF05193">
    <property type="entry name" value="Peptidase_M16_C"/>
    <property type="match status" value="1"/>
</dbReference>
<organism evidence="6 7">
    <name type="scientific">Steroidobacter flavus</name>
    <dbReference type="NCBI Taxonomy" id="1842136"/>
    <lineage>
        <taxon>Bacteria</taxon>
        <taxon>Pseudomonadati</taxon>
        <taxon>Pseudomonadota</taxon>
        <taxon>Gammaproteobacteria</taxon>
        <taxon>Steroidobacterales</taxon>
        <taxon>Steroidobacteraceae</taxon>
        <taxon>Steroidobacter</taxon>
    </lineage>
</organism>
<dbReference type="Pfam" id="PF00675">
    <property type="entry name" value="Peptidase_M16"/>
    <property type="match status" value="1"/>
</dbReference>
<keyword evidence="3" id="KW-0732">Signal</keyword>
<protein>
    <submittedName>
        <fullName evidence="6">M16 family metallopeptidase</fullName>
    </submittedName>
</protein>
<dbReference type="InterPro" id="IPR011765">
    <property type="entry name" value="Pept_M16_N"/>
</dbReference>
<feature type="domain" description="Peptidase M16 C-terminal" evidence="5">
    <location>
        <begin position="191"/>
        <end position="368"/>
    </location>
</feature>
<feature type="chain" id="PRO_5046045402" evidence="3">
    <location>
        <begin position="20"/>
        <end position="450"/>
    </location>
</feature>
<comment type="caution">
    <text evidence="6">The sequence shown here is derived from an EMBL/GenBank/DDBJ whole genome shotgun (WGS) entry which is preliminary data.</text>
</comment>
<evidence type="ECO:0000256" key="1">
    <source>
        <dbReference type="ARBA" id="ARBA00007261"/>
    </source>
</evidence>
<feature type="signal peptide" evidence="3">
    <location>
        <begin position="1"/>
        <end position="19"/>
    </location>
</feature>
<feature type="domain" description="Peptidase M16 N-terminal" evidence="4">
    <location>
        <begin position="53"/>
        <end position="183"/>
    </location>
</feature>
<comment type="similarity">
    <text evidence="1">Belongs to the peptidase M16 family.</text>
</comment>
<evidence type="ECO:0000313" key="7">
    <source>
        <dbReference type="Proteomes" id="UP001595904"/>
    </source>
</evidence>
<evidence type="ECO:0000259" key="5">
    <source>
        <dbReference type="Pfam" id="PF05193"/>
    </source>
</evidence>
<evidence type="ECO:0000256" key="2">
    <source>
        <dbReference type="SAM" id="MobiDB-lite"/>
    </source>
</evidence>
<keyword evidence="7" id="KW-1185">Reference proteome</keyword>
<proteinExistence type="inferred from homology"/>
<feature type="region of interest" description="Disordered" evidence="2">
    <location>
        <begin position="428"/>
        <end position="450"/>
    </location>
</feature>
<dbReference type="PANTHER" id="PTHR11851:SF49">
    <property type="entry name" value="MITOCHONDRIAL-PROCESSING PEPTIDASE SUBUNIT ALPHA"/>
    <property type="match status" value="1"/>
</dbReference>
<evidence type="ECO:0000313" key="6">
    <source>
        <dbReference type="EMBL" id="MFC4309881.1"/>
    </source>
</evidence>
<name>A0ABV8SQY3_9GAMM</name>